<dbReference type="InterPro" id="IPR018445">
    <property type="entry name" value="Put_Phosphate_transp_reg"/>
</dbReference>
<evidence type="ECO:0000313" key="2">
    <source>
        <dbReference type="EMBL" id="AMU95449.1"/>
    </source>
</evidence>
<dbReference type="Gene3D" id="3.90.79.10">
    <property type="entry name" value="Nucleoside Triphosphate Pyrophosphohydrolase"/>
    <property type="match status" value="1"/>
</dbReference>
<reference evidence="3" key="1">
    <citation type="submission" date="2015-11" db="EMBL/GenBank/DDBJ databases">
        <title>Complete genome sequence of a polyethylene glycol-degrading strain Sphingopyxis terrae strain 203-1 (NBRC 15098).</title>
        <authorList>
            <person name="Yoshiyuki O."/>
            <person name="Shouta N."/>
            <person name="Nagata Y."/>
            <person name="Numata M."/>
            <person name="Tsuchikane K."/>
            <person name="Hosoyama A."/>
            <person name="Yamazoe A."/>
            <person name="Tsuda M."/>
            <person name="Fujita N."/>
            <person name="Kawai F."/>
        </authorList>
    </citation>
    <scope>NUCLEOTIDE SEQUENCE [LARGE SCALE GENOMIC DNA]</scope>
    <source>
        <strain evidence="3">203-1</strain>
    </source>
</reference>
<dbReference type="GO" id="GO:0016462">
    <property type="term" value="F:pyrophosphatase activity"/>
    <property type="evidence" value="ECO:0007669"/>
    <property type="project" value="InterPro"/>
</dbReference>
<dbReference type="CDD" id="cd04666">
    <property type="entry name" value="NUDIX_DIPP2_like_Nudt4"/>
    <property type="match status" value="1"/>
</dbReference>
<dbReference type="Gene3D" id="1.20.58.220">
    <property type="entry name" value="Phosphate transport system protein phou homolog 2, domain 2"/>
    <property type="match status" value="1"/>
</dbReference>
<dbReference type="EMBL" id="CP013342">
    <property type="protein sequence ID" value="AMU95449.1"/>
    <property type="molecule type" value="Genomic_DNA"/>
</dbReference>
<dbReference type="PANTHER" id="PTHR37298">
    <property type="entry name" value="UPF0111 PROTEIN YKAA"/>
    <property type="match status" value="1"/>
</dbReference>
<dbReference type="RefSeq" id="WP_162928274.1">
    <property type="nucleotide sequence ID" value="NZ_BCZQ01000018.1"/>
</dbReference>
<dbReference type="STRING" id="1219058.AOA14_12605"/>
<name>A0A142W0E9_9SPHN</name>
<dbReference type="InterPro" id="IPR015797">
    <property type="entry name" value="NUDIX_hydrolase-like_dom_sf"/>
</dbReference>
<evidence type="ECO:0000256" key="1">
    <source>
        <dbReference type="ARBA" id="ARBA00008591"/>
    </source>
</evidence>
<dbReference type="Proteomes" id="UP000076234">
    <property type="component" value="Chromosome"/>
</dbReference>
<sequence>MRQIAVLPYRFAGVGKDGPTEIMLITSRGTGRWVIPKGNPLTGMDRHASAAVEAEEEAGVIGAVCPTSIGSYEYRKRRANGAAIMYNVEVFPLAVTRELSEWKEMDERERRWFTFDEAAGAVDEPDLQALIRSFGDSGFRVAAQRSGVMFNVAEKTGVNRMFAWFQRLLPRQGNFFDLFEAHAATLAAGSEALARLLQGGEGMADHIQEIVEREHDADAITREVLQTVRRTFLTPFDRSAITDLIASMDDAIDEMQKTAGAIDLYDVKEFDPEMRDIAAIIVDAARLTVEALPLLRNVAANGTRLHELTERLVRMEGHADEIHAAGLKRLFKEHGASNTIHFMIARELYSHLERVVDRFEDVANEIDGLVIDHA</sequence>
<protein>
    <submittedName>
        <fullName evidence="2">Phosphate transport regulator</fullName>
    </submittedName>
</protein>
<reference evidence="2 3" key="2">
    <citation type="journal article" date="2016" name="Genome Announc.">
        <title>Complete Genome Sequence of Sphingopyxis terrae Strain 203-1 (NBRC 111660), a Polyethylene Glycol Degrader.</title>
        <authorList>
            <person name="Ohtsubo Y."/>
            <person name="Nonoyama S."/>
            <person name="Nagata Y."/>
            <person name="Numata M."/>
            <person name="Tsuchikane K."/>
            <person name="Hosoyama A."/>
            <person name="Yamazoe A."/>
            <person name="Tsuda M."/>
            <person name="Fujita N."/>
            <person name="Kawai F."/>
        </authorList>
    </citation>
    <scope>NUCLEOTIDE SEQUENCE [LARGE SCALE GENOMIC DNA]</scope>
    <source>
        <strain evidence="2 3">203-1</strain>
    </source>
</reference>
<gene>
    <name evidence="2" type="ORF">AOA14_12605</name>
</gene>
<dbReference type="AlphaFoldDB" id="A0A142W0E9"/>
<proteinExistence type="inferred from homology"/>
<comment type="similarity">
    <text evidence="1">Belongs to the UPF0111 family.</text>
</comment>
<dbReference type="InterPro" id="IPR052912">
    <property type="entry name" value="UPF0111_domain"/>
</dbReference>
<dbReference type="KEGG" id="ster:AOA14_12605"/>
<organism evidence="2 3">
    <name type="scientific">Sphingopyxis terrae subsp. terrae NBRC 15098</name>
    <dbReference type="NCBI Taxonomy" id="1219058"/>
    <lineage>
        <taxon>Bacteria</taxon>
        <taxon>Pseudomonadati</taxon>
        <taxon>Pseudomonadota</taxon>
        <taxon>Alphaproteobacteria</taxon>
        <taxon>Sphingomonadales</taxon>
        <taxon>Sphingomonadaceae</taxon>
        <taxon>Sphingopyxis</taxon>
    </lineage>
</organism>
<dbReference type="PANTHER" id="PTHR37298:SF1">
    <property type="entry name" value="UPF0111 PROTEIN YKAA"/>
    <property type="match status" value="1"/>
</dbReference>
<evidence type="ECO:0000313" key="3">
    <source>
        <dbReference type="Proteomes" id="UP000076234"/>
    </source>
</evidence>
<dbReference type="InterPro" id="IPR038078">
    <property type="entry name" value="PhoU-like_sf"/>
</dbReference>
<accession>A0A142W0E9</accession>
<dbReference type="Pfam" id="PF01865">
    <property type="entry name" value="PhoU_div"/>
    <property type="match status" value="1"/>
</dbReference>
<dbReference type="SUPFAM" id="SSF55811">
    <property type="entry name" value="Nudix"/>
    <property type="match status" value="1"/>
</dbReference>
<dbReference type="InterPro" id="IPR047198">
    <property type="entry name" value="DDP-like_NUDIX"/>
</dbReference>